<protein>
    <submittedName>
        <fullName evidence="2">Uncharacterized protein</fullName>
    </submittedName>
</protein>
<name>A0A0C2SPD8_AMAMK</name>
<gene>
    <name evidence="2" type="ORF">M378DRAFT_10975</name>
</gene>
<organism evidence="2 3">
    <name type="scientific">Amanita muscaria (strain Koide BX008)</name>
    <dbReference type="NCBI Taxonomy" id="946122"/>
    <lineage>
        <taxon>Eukaryota</taxon>
        <taxon>Fungi</taxon>
        <taxon>Dikarya</taxon>
        <taxon>Basidiomycota</taxon>
        <taxon>Agaricomycotina</taxon>
        <taxon>Agaricomycetes</taxon>
        <taxon>Agaricomycetidae</taxon>
        <taxon>Agaricales</taxon>
        <taxon>Pluteineae</taxon>
        <taxon>Amanitaceae</taxon>
        <taxon>Amanita</taxon>
    </lineage>
</organism>
<proteinExistence type="predicted"/>
<accession>A0A0C2SPD8</accession>
<dbReference type="Proteomes" id="UP000054549">
    <property type="component" value="Unassembled WGS sequence"/>
</dbReference>
<feature type="compositionally biased region" description="Acidic residues" evidence="1">
    <location>
        <begin position="116"/>
        <end position="126"/>
    </location>
</feature>
<feature type="compositionally biased region" description="Low complexity" evidence="1">
    <location>
        <begin position="99"/>
        <end position="108"/>
    </location>
</feature>
<feature type="compositionally biased region" description="Basic and acidic residues" evidence="1">
    <location>
        <begin position="136"/>
        <end position="167"/>
    </location>
</feature>
<dbReference type="HOGENOM" id="CLU_1598399_0_0_1"/>
<reference evidence="2 3" key="1">
    <citation type="submission" date="2014-04" db="EMBL/GenBank/DDBJ databases">
        <title>Evolutionary Origins and Diversification of the Mycorrhizal Mutualists.</title>
        <authorList>
            <consortium name="DOE Joint Genome Institute"/>
            <consortium name="Mycorrhizal Genomics Consortium"/>
            <person name="Kohler A."/>
            <person name="Kuo A."/>
            <person name="Nagy L.G."/>
            <person name="Floudas D."/>
            <person name="Copeland A."/>
            <person name="Barry K.W."/>
            <person name="Cichocki N."/>
            <person name="Veneault-Fourrey C."/>
            <person name="LaButti K."/>
            <person name="Lindquist E.A."/>
            <person name="Lipzen A."/>
            <person name="Lundell T."/>
            <person name="Morin E."/>
            <person name="Murat C."/>
            <person name="Riley R."/>
            <person name="Ohm R."/>
            <person name="Sun H."/>
            <person name="Tunlid A."/>
            <person name="Henrissat B."/>
            <person name="Grigoriev I.V."/>
            <person name="Hibbett D.S."/>
            <person name="Martin F."/>
        </authorList>
    </citation>
    <scope>NUCLEOTIDE SEQUENCE [LARGE SCALE GENOMIC DNA]</scope>
    <source>
        <strain evidence="2 3">Koide BX008</strain>
    </source>
</reference>
<dbReference type="AlphaFoldDB" id="A0A0C2SPD8"/>
<evidence type="ECO:0000313" key="2">
    <source>
        <dbReference type="EMBL" id="KIL65085.1"/>
    </source>
</evidence>
<feature type="non-terminal residue" evidence="2">
    <location>
        <position position="1"/>
    </location>
</feature>
<feature type="region of interest" description="Disordered" evidence="1">
    <location>
        <begin position="80"/>
        <end position="167"/>
    </location>
</feature>
<dbReference type="InParanoid" id="A0A0C2SPD8"/>
<keyword evidence="3" id="KW-1185">Reference proteome</keyword>
<sequence length="167" mass="18421">IPTTPDYESLGPVILSWVDIWDNYHREREDSLETPVVEKTNSEYLQALVEACRKCSKTNLSATVPIDVSWVKMFTTPAGSQLASTSRSHLEEHPLLQQRSGDGSPPSDGSDRDMMFDDDMYVDDDGVSLPTDGDDDRQSGRDTDTDTHTNNESHGTDGDEERGGLAA</sequence>
<evidence type="ECO:0000313" key="3">
    <source>
        <dbReference type="Proteomes" id="UP000054549"/>
    </source>
</evidence>
<evidence type="ECO:0000256" key="1">
    <source>
        <dbReference type="SAM" id="MobiDB-lite"/>
    </source>
</evidence>
<dbReference type="EMBL" id="KN818244">
    <property type="protein sequence ID" value="KIL65085.1"/>
    <property type="molecule type" value="Genomic_DNA"/>
</dbReference>